<evidence type="ECO:0000313" key="17">
    <source>
        <dbReference type="Proteomes" id="UP000034324"/>
    </source>
</evidence>
<dbReference type="Proteomes" id="UP000034324">
    <property type="component" value="Unassembled WGS sequence"/>
</dbReference>
<keyword evidence="3" id="KW-0963">Cytoplasm</keyword>
<evidence type="ECO:0000256" key="5">
    <source>
        <dbReference type="ARBA" id="ARBA00022679"/>
    </source>
</evidence>
<comment type="pathway">
    <text evidence="2">Cell wall biogenesis; peptidoglycan biosynthesis.</text>
</comment>
<evidence type="ECO:0000259" key="15">
    <source>
        <dbReference type="Pfam" id="PF00275"/>
    </source>
</evidence>
<gene>
    <name evidence="16" type="ORF">US99_C0020G0009</name>
</gene>
<evidence type="ECO:0000256" key="2">
    <source>
        <dbReference type="ARBA" id="ARBA00004752"/>
    </source>
</evidence>
<keyword evidence="9" id="KW-0961">Cell wall biogenesis/degradation</keyword>
<dbReference type="EC" id="2.5.1.7" evidence="11 14"/>
<dbReference type="InterPro" id="IPR036968">
    <property type="entry name" value="Enolpyruvate_Tfrase_sf"/>
</dbReference>
<dbReference type="Gene3D" id="3.65.10.10">
    <property type="entry name" value="Enolpyruvate transferase domain"/>
    <property type="match status" value="2"/>
</dbReference>
<dbReference type="NCBIfam" id="NF006873">
    <property type="entry name" value="PRK09369.1"/>
    <property type="match status" value="1"/>
</dbReference>
<evidence type="ECO:0000256" key="13">
    <source>
        <dbReference type="ARBA" id="ARBA00047527"/>
    </source>
</evidence>
<dbReference type="Pfam" id="PF00275">
    <property type="entry name" value="EPSP_synthase"/>
    <property type="match status" value="1"/>
</dbReference>
<dbReference type="InterPro" id="IPR005750">
    <property type="entry name" value="UDP_GlcNAc_COvinyl_MurA"/>
</dbReference>
<keyword evidence="5 16" id="KW-0808">Transferase</keyword>
<keyword evidence="8" id="KW-0131">Cell cycle</keyword>
<comment type="catalytic activity">
    <reaction evidence="13">
        <text>phosphoenolpyruvate + UDP-N-acetyl-alpha-D-glucosamine = UDP-N-acetyl-3-O-(1-carboxyvinyl)-alpha-D-glucosamine + phosphate</text>
        <dbReference type="Rhea" id="RHEA:18681"/>
        <dbReference type="ChEBI" id="CHEBI:43474"/>
        <dbReference type="ChEBI" id="CHEBI:57705"/>
        <dbReference type="ChEBI" id="CHEBI:58702"/>
        <dbReference type="ChEBI" id="CHEBI:68483"/>
        <dbReference type="EC" id="2.5.1.7"/>
    </reaction>
</comment>
<reference evidence="16 17" key="1">
    <citation type="journal article" date="2015" name="Nature">
        <title>rRNA introns, odd ribosomes, and small enigmatic genomes across a large radiation of phyla.</title>
        <authorList>
            <person name="Brown C.T."/>
            <person name="Hug L.A."/>
            <person name="Thomas B.C."/>
            <person name="Sharon I."/>
            <person name="Castelle C.J."/>
            <person name="Singh A."/>
            <person name="Wilkins M.J."/>
            <person name="Williams K.H."/>
            <person name="Banfield J.F."/>
        </authorList>
    </citation>
    <scope>NUCLEOTIDE SEQUENCE [LARGE SCALE GENOMIC DNA]</scope>
</reference>
<dbReference type="AlphaFoldDB" id="A0A0G0MXV6"/>
<evidence type="ECO:0000256" key="4">
    <source>
        <dbReference type="ARBA" id="ARBA00022618"/>
    </source>
</evidence>
<dbReference type="SUPFAM" id="SSF55205">
    <property type="entry name" value="EPT/RTPC-like"/>
    <property type="match status" value="1"/>
</dbReference>
<dbReference type="GO" id="GO:0009252">
    <property type="term" value="P:peptidoglycan biosynthetic process"/>
    <property type="evidence" value="ECO:0007669"/>
    <property type="project" value="UniProtKB-UniRule"/>
</dbReference>
<evidence type="ECO:0000256" key="9">
    <source>
        <dbReference type="ARBA" id="ARBA00023316"/>
    </source>
</evidence>
<evidence type="ECO:0000256" key="7">
    <source>
        <dbReference type="ARBA" id="ARBA00022984"/>
    </source>
</evidence>
<proteinExistence type="inferred from homology"/>
<evidence type="ECO:0000256" key="6">
    <source>
        <dbReference type="ARBA" id="ARBA00022960"/>
    </source>
</evidence>
<dbReference type="CDD" id="cd01555">
    <property type="entry name" value="UdpNAET"/>
    <property type="match status" value="1"/>
</dbReference>
<dbReference type="PATRIC" id="fig|1618432.3.peg.320"/>
<dbReference type="GO" id="GO:0051301">
    <property type="term" value="P:cell division"/>
    <property type="evidence" value="ECO:0007669"/>
    <property type="project" value="UniProtKB-KW"/>
</dbReference>
<evidence type="ECO:0000256" key="12">
    <source>
        <dbReference type="ARBA" id="ARBA00039754"/>
    </source>
</evidence>
<organism evidence="16 17">
    <name type="scientific">Candidatus Daviesbacteria bacterium GW2011_GWF2_38_6</name>
    <dbReference type="NCBI Taxonomy" id="1618432"/>
    <lineage>
        <taxon>Bacteria</taxon>
        <taxon>Candidatus Daviesiibacteriota</taxon>
    </lineage>
</organism>
<dbReference type="GO" id="GO:0008760">
    <property type="term" value="F:UDP-N-acetylglucosamine 1-carboxyvinyltransferase activity"/>
    <property type="evidence" value="ECO:0007669"/>
    <property type="project" value="UniProtKB-UniRule"/>
</dbReference>
<evidence type="ECO:0000256" key="3">
    <source>
        <dbReference type="ARBA" id="ARBA00022490"/>
    </source>
</evidence>
<name>A0A0G0MXV6_9BACT</name>
<dbReference type="GO" id="GO:0008360">
    <property type="term" value="P:regulation of cell shape"/>
    <property type="evidence" value="ECO:0007669"/>
    <property type="project" value="UniProtKB-KW"/>
</dbReference>
<comment type="caution">
    <text evidence="16">The sequence shown here is derived from an EMBL/GenBank/DDBJ whole genome shotgun (WGS) entry which is preliminary data.</text>
</comment>
<dbReference type="EMBL" id="LBVC01000020">
    <property type="protein sequence ID" value="KKQ78484.1"/>
    <property type="molecule type" value="Genomic_DNA"/>
</dbReference>
<evidence type="ECO:0000256" key="8">
    <source>
        <dbReference type="ARBA" id="ARBA00023306"/>
    </source>
</evidence>
<feature type="domain" description="Enolpyruvate transferase" evidence="15">
    <location>
        <begin position="6"/>
        <end position="400"/>
    </location>
</feature>
<dbReference type="PANTHER" id="PTHR43783:SF1">
    <property type="entry name" value="UDP-N-ACETYLGLUCOSAMINE 1-CARBOXYVINYLTRANSFERASE"/>
    <property type="match status" value="1"/>
</dbReference>
<dbReference type="GO" id="GO:0019277">
    <property type="term" value="P:UDP-N-acetylgalactosamine biosynthetic process"/>
    <property type="evidence" value="ECO:0007669"/>
    <property type="project" value="InterPro"/>
</dbReference>
<dbReference type="PANTHER" id="PTHR43783">
    <property type="entry name" value="UDP-N-ACETYLGLUCOSAMINE 1-CARBOXYVINYLTRANSFERASE"/>
    <property type="match status" value="1"/>
</dbReference>
<keyword evidence="4" id="KW-0132">Cell division</keyword>
<evidence type="ECO:0000256" key="11">
    <source>
        <dbReference type="ARBA" id="ARBA00039108"/>
    </source>
</evidence>
<comment type="subcellular location">
    <subcellularLocation>
        <location evidence="1">Cytoplasm</location>
    </subcellularLocation>
</comment>
<keyword evidence="6" id="KW-0133">Cell shape</keyword>
<keyword evidence="7" id="KW-0573">Peptidoglycan synthesis</keyword>
<evidence type="ECO:0000256" key="10">
    <source>
        <dbReference type="ARBA" id="ARBA00038367"/>
    </source>
</evidence>
<dbReference type="GO" id="GO:0005737">
    <property type="term" value="C:cytoplasm"/>
    <property type="evidence" value="ECO:0007669"/>
    <property type="project" value="UniProtKB-SubCell"/>
</dbReference>
<dbReference type="NCBIfam" id="TIGR01072">
    <property type="entry name" value="murA"/>
    <property type="match status" value="1"/>
</dbReference>
<dbReference type="GO" id="GO:0071555">
    <property type="term" value="P:cell wall organization"/>
    <property type="evidence" value="ECO:0007669"/>
    <property type="project" value="UniProtKB-KW"/>
</dbReference>
<comment type="similarity">
    <text evidence="10">Belongs to the EPSP synthase family. MurA subfamily.</text>
</comment>
<evidence type="ECO:0000256" key="14">
    <source>
        <dbReference type="NCBIfam" id="TIGR01072"/>
    </source>
</evidence>
<dbReference type="InterPro" id="IPR050068">
    <property type="entry name" value="MurA_subfamily"/>
</dbReference>
<dbReference type="InterPro" id="IPR013792">
    <property type="entry name" value="RNA3'P_cycl/enolpyr_Trfase_a/b"/>
</dbReference>
<dbReference type="InterPro" id="IPR001986">
    <property type="entry name" value="Enolpyruvate_Tfrase_dom"/>
</dbReference>
<accession>A0A0G0MXV6</accession>
<protein>
    <recommendedName>
        <fullName evidence="12 14">UDP-N-acetylglucosamine 1-carboxyvinyltransferase</fullName>
        <ecNumber evidence="11 14">2.5.1.7</ecNumber>
    </recommendedName>
</protein>
<evidence type="ECO:0000256" key="1">
    <source>
        <dbReference type="ARBA" id="ARBA00004496"/>
    </source>
</evidence>
<sequence>MKYIIQGGRKLEGEIEVSGNKNAIFPCVAAALLTQDEVILENVADLADTQVLIQILNSLGVKVDRRKTTLVINSKDLKSYVLPKEFDTDMQQKLISKMFYLFAFPGGDIIGKRSINTHLEAFKSIGAVLTKSDLEYSLRFVEQENTAVSIFLQEASVTACENLILASVLGKKKVVLKNCPKEPHVEDLCKMLLQMGASIKGVGTDTLLIDGVDKLSGTKFKIGIDYIEVGTYAVASAITGGKIKIFGLDKSNLDPVLEPLKRFGVKIETHDNYLVVSADKLISPVKIITNIWPGFPSDLMSVAIVLATQSKGVTLCHDWMYESRMFFVDKLISMGAQITLADPHRSLVYGSSKLKGRVIETPDIRAGMALVLAALVAKGESTINQIELIERGYENVVGKLTNLGADIKKYV</sequence>
<evidence type="ECO:0000313" key="16">
    <source>
        <dbReference type="EMBL" id="KKQ78484.1"/>
    </source>
</evidence>